<organism evidence="1 2">
    <name type="scientific">Flavobacterium qiangtangense</name>
    <dbReference type="NCBI Taxonomy" id="1442595"/>
    <lineage>
        <taxon>Bacteria</taxon>
        <taxon>Pseudomonadati</taxon>
        <taxon>Bacteroidota</taxon>
        <taxon>Flavobacteriia</taxon>
        <taxon>Flavobacteriales</taxon>
        <taxon>Flavobacteriaceae</taxon>
        <taxon>Flavobacterium</taxon>
    </lineage>
</organism>
<gene>
    <name evidence="1" type="ORF">ACFPVY_03020</name>
</gene>
<keyword evidence="2" id="KW-1185">Reference proteome</keyword>
<evidence type="ECO:0008006" key="3">
    <source>
        <dbReference type="Google" id="ProtNLM"/>
    </source>
</evidence>
<dbReference type="EMBL" id="JBHSQB010000003">
    <property type="protein sequence ID" value="MFC6095606.1"/>
    <property type="molecule type" value="Genomic_DNA"/>
</dbReference>
<name>A0ABW1PKY1_9FLAO</name>
<accession>A0ABW1PKY1</accession>
<comment type="caution">
    <text evidence="1">The sequence shown here is derived from an EMBL/GenBank/DDBJ whole genome shotgun (WGS) entry which is preliminary data.</text>
</comment>
<protein>
    <recommendedName>
        <fullName evidence="3">DUF2007 domain-containing protein</fullName>
    </recommendedName>
</protein>
<evidence type="ECO:0000313" key="1">
    <source>
        <dbReference type="EMBL" id="MFC6095606.1"/>
    </source>
</evidence>
<proteinExistence type="predicted"/>
<dbReference type="RefSeq" id="WP_379790242.1">
    <property type="nucleotide sequence ID" value="NZ_JBHSQB010000003.1"/>
</dbReference>
<dbReference type="Proteomes" id="UP001596287">
    <property type="component" value="Unassembled WGS sequence"/>
</dbReference>
<reference evidence="2" key="1">
    <citation type="journal article" date="2019" name="Int. J. Syst. Evol. Microbiol.">
        <title>The Global Catalogue of Microorganisms (GCM) 10K type strain sequencing project: providing services to taxonomists for standard genome sequencing and annotation.</title>
        <authorList>
            <consortium name="The Broad Institute Genomics Platform"/>
            <consortium name="The Broad Institute Genome Sequencing Center for Infectious Disease"/>
            <person name="Wu L."/>
            <person name="Ma J."/>
        </authorList>
    </citation>
    <scope>NUCLEOTIDE SEQUENCE [LARGE SCALE GENOMIC DNA]</scope>
    <source>
        <strain evidence="2">CCUG 49679</strain>
    </source>
</reference>
<evidence type="ECO:0000313" key="2">
    <source>
        <dbReference type="Proteomes" id="UP001596287"/>
    </source>
</evidence>
<sequence>MQDHKQVFSGSPFEGMAVKNILESNEIEVFEINSTMASIEPWAVTAGGFNPFILKVSDENFEKATKIIEAYNNGEYILED</sequence>